<gene>
    <name evidence="1" type="ORF">BpHYR1_036602</name>
</gene>
<dbReference type="AlphaFoldDB" id="A0A3M7T3A8"/>
<comment type="caution">
    <text evidence="1">The sequence shown here is derived from an EMBL/GenBank/DDBJ whole genome shotgun (WGS) entry which is preliminary data.</text>
</comment>
<proteinExistence type="predicted"/>
<name>A0A3M7T3A8_BRAPC</name>
<sequence length="62" mass="7069">MPSNRTKRSVACYNPMTGTSANRISIEFVCLVALSKTKINNFISTRDQKLVEHILKRIEEKS</sequence>
<protein>
    <submittedName>
        <fullName evidence="1">Uncharacterized protein</fullName>
    </submittedName>
</protein>
<dbReference type="Proteomes" id="UP000276133">
    <property type="component" value="Unassembled WGS sequence"/>
</dbReference>
<accession>A0A3M7T3A8</accession>
<dbReference type="EMBL" id="REGN01000361">
    <property type="protein sequence ID" value="RNA42501.1"/>
    <property type="molecule type" value="Genomic_DNA"/>
</dbReference>
<evidence type="ECO:0000313" key="2">
    <source>
        <dbReference type="Proteomes" id="UP000276133"/>
    </source>
</evidence>
<organism evidence="1 2">
    <name type="scientific">Brachionus plicatilis</name>
    <name type="common">Marine rotifer</name>
    <name type="synonym">Brachionus muelleri</name>
    <dbReference type="NCBI Taxonomy" id="10195"/>
    <lineage>
        <taxon>Eukaryota</taxon>
        <taxon>Metazoa</taxon>
        <taxon>Spiralia</taxon>
        <taxon>Gnathifera</taxon>
        <taxon>Rotifera</taxon>
        <taxon>Eurotatoria</taxon>
        <taxon>Monogononta</taxon>
        <taxon>Pseudotrocha</taxon>
        <taxon>Ploima</taxon>
        <taxon>Brachionidae</taxon>
        <taxon>Brachionus</taxon>
    </lineage>
</organism>
<evidence type="ECO:0000313" key="1">
    <source>
        <dbReference type="EMBL" id="RNA42501.1"/>
    </source>
</evidence>
<reference evidence="1 2" key="1">
    <citation type="journal article" date="2018" name="Sci. Rep.">
        <title>Genomic signatures of local adaptation to the degree of environmental predictability in rotifers.</title>
        <authorList>
            <person name="Franch-Gras L."/>
            <person name="Hahn C."/>
            <person name="Garcia-Roger E.M."/>
            <person name="Carmona M.J."/>
            <person name="Serra M."/>
            <person name="Gomez A."/>
        </authorList>
    </citation>
    <scope>NUCLEOTIDE SEQUENCE [LARGE SCALE GENOMIC DNA]</scope>
    <source>
        <strain evidence="1">HYR1</strain>
    </source>
</reference>
<keyword evidence="2" id="KW-1185">Reference proteome</keyword>